<dbReference type="PROSITE" id="PS50068">
    <property type="entry name" value="LDLRA_2"/>
    <property type="match status" value="1"/>
</dbReference>
<comment type="caution">
    <text evidence="2">Lacks conserved residue(s) required for the propagation of feature annotation.</text>
</comment>
<dbReference type="CDD" id="cd00112">
    <property type="entry name" value="LDLa"/>
    <property type="match status" value="1"/>
</dbReference>
<dbReference type="OrthoDB" id="69842at2759"/>
<accession>A0A8S1B1Y6</accession>
<dbReference type="Gene3D" id="4.10.400.10">
    <property type="entry name" value="Low-density Lipoprotein Receptor"/>
    <property type="match status" value="1"/>
</dbReference>
<feature type="disulfide bond" evidence="2">
    <location>
        <begin position="97"/>
        <end position="109"/>
    </location>
</feature>
<reference evidence="3 4" key="1">
    <citation type="submission" date="2020-04" db="EMBL/GenBank/DDBJ databases">
        <authorList>
            <person name="Wallbank WR R."/>
            <person name="Pardo Diaz C."/>
            <person name="Kozak K."/>
            <person name="Martin S."/>
            <person name="Jiggins C."/>
            <person name="Moest M."/>
            <person name="Warren A I."/>
            <person name="Byers J.R.P. K."/>
            <person name="Montejo-Kovacevich G."/>
            <person name="Yen C E."/>
        </authorList>
    </citation>
    <scope>NUCLEOTIDE SEQUENCE [LARGE SCALE GENOMIC DNA]</scope>
</reference>
<proteinExistence type="predicted"/>
<comment type="caution">
    <text evidence="3">The sequence shown here is derived from an EMBL/GenBank/DDBJ whole genome shotgun (WGS) entry which is preliminary data.</text>
</comment>
<gene>
    <name evidence="3" type="ORF">APLA_LOCUS13771</name>
</gene>
<evidence type="ECO:0000256" key="1">
    <source>
        <dbReference type="ARBA" id="ARBA00023157"/>
    </source>
</evidence>
<keyword evidence="1 2" id="KW-1015">Disulfide bond</keyword>
<dbReference type="PROSITE" id="PS01209">
    <property type="entry name" value="LDLRA_1"/>
    <property type="match status" value="1"/>
</dbReference>
<sequence length="140" mass="15957">MERKSIFFPFSSTVAANGQSHIKSYLKRVNENFFVPDVSNMALGLGIIIFTFLKFTDCDVVTDAPKTKDVYIYQRDGPKDVQEPELLPVLHGNDTRCRISEYLCSNKKCIPINRFCDGSNDCGDSSDEPRHCTRKYHLIL</sequence>
<dbReference type="AlphaFoldDB" id="A0A8S1B1Y6"/>
<protein>
    <submittedName>
        <fullName evidence="3">Uncharacterized protein</fullName>
    </submittedName>
</protein>
<dbReference type="InterPro" id="IPR023415">
    <property type="entry name" value="LDLR_class-A_CS"/>
</dbReference>
<evidence type="ECO:0000256" key="2">
    <source>
        <dbReference type="PROSITE-ProRule" id="PRU00124"/>
    </source>
</evidence>
<dbReference type="SUPFAM" id="SSF57424">
    <property type="entry name" value="LDL receptor-like module"/>
    <property type="match status" value="1"/>
</dbReference>
<dbReference type="Proteomes" id="UP000494256">
    <property type="component" value="Unassembled WGS sequence"/>
</dbReference>
<evidence type="ECO:0000313" key="4">
    <source>
        <dbReference type="Proteomes" id="UP000494256"/>
    </source>
</evidence>
<dbReference type="InterPro" id="IPR036055">
    <property type="entry name" value="LDL_receptor-like_sf"/>
</dbReference>
<dbReference type="Pfam" id="PF00057">
    <property type="entry name" value="Ldl_recept_a"/>
    <property type="match status" value="1"/>
</dbReference>
<dbReference type="EMBL" id="CADEBD010000364">
    <property type="protein sequence ID" value="CAB3251829.1"/>
    <property type="molecule type" value="Genomic_DNA"/>
</dbReference>
<name>A0A8S1B1Y6_ARCPL</name>
<organism evidence="3 4">
    <name type="scientific">Arctia plantaginis</name>
    <name type="common">Wood tiger moth</name>
    <name type="synonym">Phalaena plantaginis</name>
    <dbReference type="NCBI Taxonomy" id="874455"/>
    <lineage>
        <taxon>Eukaryota</taxon>
        <taxon>Metazoa</taxon>
        <taxon>Ecdysozoa</taxon>
        <taxon>Arthropoda</taxon>
        <taxon>Hexapoda</taxon>
        <taxon>Insecta</taxon>
        <taxon>Pterygota</taxon>
        <taxon>Neoptera</taxon>
        <taxon>Endopterygota</taxon>
        <taxon>Lepidoptera</taxon>
        <taxon>Glossata</taxon>
        <taxon>Ditrysia</taxon>
        <taxon>Noctuoidea</taxon>
        <taxon>Erebidae</taxon>
        <taxon>Arctiinae</taxon>
        <taxon>Arctia</taxon>
    </lineage>
</organism>
<feature type="disulfide bond" evidence="2">
    <location>
        <begin position="104"/>
        <end position="122"/>
    </location>
</feature>
<evidence type="ECO:0000313" key="3">
    <source>
        <dbReference type="EMBL" id="CAB3251829.1"/>
    </source>
</evidence>
<dbReference type="SMART" id="SM00192">
    <property type="entry name" value="LDLa"/>
    <property type="match status" value="1"/>
</dbReference>
<dbReference type="InterPro" id="IPR002172">
    <property type="entry name" value="LDrepeatLR_classA_rpt"/>
</dbReference>